<reference evidence="3 5" key="2">
    <citation type="submission" date="2017-05" db="EMBL/GenBank/DDBJ databases">
        <authorList>
            <person name="Song R."/>
            <person name="Chenine A.L."/>
            <person name="Ruprecht R.M."/>
        </authorList>
    </citation>
    <scope>NUCLEOTIDE SEQUENCE [LARGE SCALE GENOMIC DNA]</scope>
    <source>
        <strain evidence="3 5">PR350</strain>
    </source>
</reference>
<evidence type="ECO:0000313" key="3">
    <source>
        <dbReference type="EMBL" id="OTM93229.1"/>
    </source>
</evidence>
<reference evidence="2 4" key="1">
    <citation type="submission" date="2016-05" db="EMBL/GenBank/DDBJ databases">
        <title>The evolution of Acinetobacter baumannii in vivo.</title>
        <authorList>
            <person name="Hua X."/>
            <person name="Yu Y."/>
        </authorList>
    </citation>
    <scope>NUCLEOTIDE SEQUENCE [LARGE SCALE GENOMIC DNA]</scope>
    <source>
        <strain evidence="2 4">XH647</strain>
    </source>
</reference>
<dbReference type="Proteomes" id="UP000179937">
    <property type="component" value="Unassembled WGS sequence"/>
</dbReference>
<accession>A0A1S2FHD7</accession>
<keyword evidence="1" id="KW-0614">Plasmid</keyword>
<evidence type="ECO:0000313" key="2">
    <source>
        <dbReference type="EMBL" id="OIG74077.1"/>
    </source>
</evidence>
<evidence type="ECO:0000313" key="6">
    <source>
        <dbReference type="Proteomes" id="UP000223291"/>
    </source>
</evidence>
<dbReference type="EMBL" id="CP027483">
    <property type="protein sequence ID" value="AVN24013.1"/>
    <property type="molecule type" value="Genomic_DNA"/>
</dbReference>
<dbReference type="Proteomes" id="UP000194699">
    <property type="component" value="Unassembled WGS sequence"/>
</dbReference>
<evidence type="ECO:0000313" key="4">
    <source>
        <dbReference type="Proteomes" id="UP000179937"/>
    </source>
</evidence>
<dbReference type="EMBL" id="NGEL01000020">
    <property type="protein sequence ID" value="OTM93229.1"/>
    <property type="molecule type" value="Genomic_DNA"/>
</dbReference>
<dbReference type="Proteomes" id="UP000223291">
    <property type="component" value="Plasmid pABI43"/>
</dbReference>
<sequence length="80" mass="9954">MKEKLPRFIYTDLGKEKLCIECKSYFPLDEEFFYWQWHTNKNGRSKRFTATCKGCYDIRYRPWRLARRKKAIKSSYEERL</sequence>
<evidence type="ECO:0000313" key="1">
    <source>
        <dbReference type="EMBL" id="AVN24013.1"/>
    </source>
</evidence>
<protein>
    <submittedName>
        <fullName evidence="2">Uncharacterized protein</fullName>
    </submittedName>
</protein>
<dbReference type="AlphaFoldDB" id="A0A1S2FHD7"/>
<reference evidence="1 6" key="3">
    <citation type="submission" date="2018-03" db="EMBL/GenBank/DDBJ databases">
        <title>Draft genome of Acinetobacter baumannii strain I43, a mercury resistant bacteria.</title>
        <authorList>
            <person name="Siqueira K.A."/>
            <person name="Mello I.S."/>
            <person name="Souza W.P."/>
            <person name="Mendes T.A.O."/>
            <person name="Soares M.A."/>
        </authorList>
    </citation>
    <scope>NUCLEOTIDE SEQUENCE [LARGE SCALE GENOMIC DNA]</scope>
    <source>
        <strain evidence="1 6">I43</strain>
        <plasmid evidence="1">pABI43</plasmid>
        <plasmid evidence="6">pabi43</plasmid>
    </source>
</reference>
<name>A0A1S2FHD7_ACIBA</name>
<gene>
    <name evidence="2" type="ORF">A7M90_16160</name>
    <name evidence="3" type="ORF">B9X95_02365</name>
    <name evidence="1" type="ORF">CPI82_00400</name>
</gene>
<geneLocation type="plasmid" evidence="6">
    <name>pabi43</name>
</geneLocation>
<evidence type="ECO:0000313" key="5">
    <source>
        <dbReference type="Proteomes" id="UP000194699"/>
    </source>
</evidence>
<proteinExistence type="predicted"/>
<dbReference type="EMBL" id="LYKI01000009">
    <property type="protein sequence ID" value="OIG74077.1"/>
    <property type="molecule type" value="Genomic_DNA"/>
</dbReference>
<organism evidence="2 4">
    <name type="scientific">Acinetobacter baumannii</name>
    <dbReference type="NCBI Taxonomy" id="470"/>
    <lineage>
        <taxon>Bacteria</taxon>
        <taxon>Pseudomonadati</taxon>
        <taxon>Pseudomonadota</taxon>
        <taxon>Gammaproteobacteria</taxon>
        <taxon>Moraxellales</taxon>
        <taxon>Moraxellaceae</taxon>
        <taxon>Acinetobacter</taxon>
        <taxon>Acinetobacter calcoaceticus/baumannii complex</taxon>
    </lineage>
</organism>
<geneLocation type="plasmid" evidence="1">
    <name>pABI43</name>
</geneLocation>